<dbReference type="PANTHER" id="PTHR10151">
    <property type="entry name" value="ECTONUCLEOTIDE PYROPHOSPHATASE/PHOSPHODIESTERASE"/>
    <property type="match status" value="1"/>
</dbReference>
<proteinExistence type="predicted"/>
<keyword evidence="1" id="KW-0732">Signal</keyword>
<evidence type="ECO:0000313" key="3">
    <source>
        <dbReference type="Proteomes" id="UP001596067"/>
    </source>
</evidence>
<gene>
    <name evidence="2" type="ORF">ACFP0N_05065</name>
</gene>
<dbReference type="Proteomes" id="UP001596067">
    <property type="component" value="Unassembled WGS sequence"/>
</dbReference>
<dbReference type="PROSITE" id="PS51318">
    <property type="entry name" value="TAT"/>
    <property type="match status" value="1"/>
</dbReference>
<comment type="caution">
    <text evidence="2">The sequence shown here is derived from an EMBL/GenBank/DDBJ whole genome shotgun (WGS) entry which is preliminary data.</text>
</comment>
<evidence type="ECO:0000256" key="1">
    <source>
        <dbReference type="SAM" id="SignalP"/>
    </source>
</evidence>
<organism evidence="2 3">
    <name type="scientific">Kitasatospora aburaviensis</name>
    <dbReference type="NCBI Taxonomy" id="67265"/>
    <lineage>
        <taxon>Bacteria</taxon>
        <taxon>Bacillati</taxon>
        <taxon>Actinomycetota</taxon>
        <taxon>Actinomycetes</taxon>
        <taxon>Kitasatosporales</taxon>
        <taxon>Streptomycetaceae</taxon>
        <taxon>Kitasatospora</taxon>
    </lineage>
</organism>
<reference evidence="3" key="1">
    <citation type="journal article" date="2019" name="Int. J. Syst. Evol. Microbiol.">
        <title>The Global Catalogue of Microorganisms (GCM) 10K type strain sequencing project: providing services to taxonomists for standard genome sequencing and annotation.</title>
        <authorList>
            <consortium name="The Broad Institute Genomics Platform"/>
            <consortium name="The Broad Institute Genome Sequencing Center for Infectious Disease"/>
            <person name="Wu L."/>
            <person name="Ma J."/>
        </authorList>
    </citation>
    <scope>NUCLEOTIDE SEQUENCE [LARGE SCALE GENOMIC DNA]</scope>
    <source>
        <strain evidence="3">CGMCC 4.1469</strain>
    </source>
</reference>
<accession>A0ABW1EQM6</accession>
<dbReference type="EMBL" id="JBHSOD010000004">
    <property type="protein sequence ID" value="MFC5884356.1"/>
    <property type="molecule type" value="Genomic_DNA"/>
</dbReference>
<dbReference type="RefSeq" id="WP_313762730.1">
    <property type="nucleotide sequence ID" value="NZ_BAAAVH010000110.1"/>
</dbReference>
<dbReference type="InterPro" id="IPR017850">
    <property type="entry name" value="Alkaline_phosphatase_core_sf"/>
</dbReference>
<dbReference type="PANTHER" id="PTHR10151:SF120">
    <property type="entry name" value="BIS(5'-ADENOSYL)-TRIPHOSPHATASE"/>
    <property type="match status" value="1"/>
</dbReference>
<protein>
    <submittedName>
        <fullName evidence="2">Alkaline phosphatase family protein</fullName>
    </submittedName>
</protein>
<dbReference type="Pfam" id="PF01663">
    <property type="entry name" value="Phosphodiest"/>
    <property type="match status" value="1"/>
</dbReference>
<feature type="chain" id="PRO_5045220934" evidence="1">
    <location>
        <begin position="38"/>
        <end position="504"/>
    </location>
</feature>
<evidence type="ECO:0000313" key="2">
    <source>
        <dbReference type="EMBL" id="MFC5884356.1"/>
    </source>
</evidence>
<dbReference type="SUPFAM" id="SSF53649">
    <property type="entry name" value="Alkaline phosphatase-like"/>
    <property type="match status" value="1"/>
</dbReference>
<keyword evidence="3" id="KW-1185">Reference proteome</keyword>
<sequence>MTKHQETNVAAGFPRRSLLLGAAAVLAAGPLARTAVAATAAARTPKVLVIGLDGTMLNRIKDADAPNLDALMAGGLTAASSLYANPMAATASGPGWSTIATGVWPDKHNVRDNNFTAPAFAAYPDFLTRIENAAPALSTYAVASWAPIADTIYSGKVDTRVATPSAEYDTGTTARAVARLRDGNPDAVFVQLDNVDHAGHSSGAASQAYLDAIHGVDAQVGQIVAAVRGRATYGQEDWLIMVTADHGHTDAGGHGGSTWSERQTFVIATGSAFPAGSVRHDVRIVDIAPTAIAHLGLAIDPAWQLDGSPIPGLVPDAFDALRPQLTGPVDETGIAAGTIGFTHTPPSGWSIDNSAMGTGGVTEWRGWSFTTDEFWTKTQRDQYRELNVRSRNVFAVADSDEWADKTFKGDYDTTLVSPEYPVAGLSAVPVSYTTYYQQEGAQTAQVLAVWDGGTPVPVKSYTAETNGRQSLLLTVPAGASRLRLRFRYTGSNNWYWVLDNVRVG</sequence>
<dbReference type="InterPro" id="IPR002591">
    <property type="entry name" value="Phosphodiest/P_Trfase"/>
</dbReference>
<dbReference type="InterPro" id="IPR006311">
    <property type="entry name" value="TAT_signal"/>
</dbReference>
<dbReference type="Gene3D" id="3.40.720.10">
    <property type="entry name" value="Alkaline Phosphatase, subunit A"/>
    <property type="match status" value="2"/>
</dbReference>
<name>A0ABW1EQM6_9ACTN</name>
<feature type="signal peptide" evidence="1">
    <location>
        <begin position="1"/>
        <end position="37"/>
    </location>
</feature>